<evidence type="ECO:0000313" key="2">
    <source>
        <dbReference type="EMBL" id="XCG51103.1"/>
    </source>
</evidence>
<dbReference type="Gene3D" id="3.10.180.10">
    <property type="entry name" value="2,3-Dihydroxybiphenyl 1,2-Dioxygenase, domain 1"/>
    <property type="match status" value="1"/>
</dbReference>
<feature type="domain" description="Glyoxalase-like" evidence="1">
    <location>
        <begin position="10"/>
        <end position="199"/>
    </location>
</feature>
<gene>
    <name evidence="2" type="ORF">ABVK50_11770</name>
</gene>
<dbReference type="SUPFAM" id="SSF54593">
    <property type="entry name" value="Glyoxalase/Bleomycin resistance protein/Dihydroxybiphenyl dioxygenase"/>
    <property type="match status" value="1"/>
</dbReference>
<dbReference type="RefSeq" id="WP_353641386.1">
    <property type="nucleotide sequence ID" value="NZ_CP159253.1"/>
</dbReference>
<proteinExistence type="predicted"/>
<reference evidence="2" key="1">
    <citation type="submission" date="2024-06" db="EMBL/GenBank/DDBJ databases">
        <title>Mesorhizobium karijinii sp. nov., a symbiont of the iconic Swainsona formosa from arid Australia.</title>
        <authorList>
            <person name="Hill Y.J."/>
            <person name="Watkin E.L.J."/>
            <person name="O'Hara G.W."/>
            <person name="Terpolilli J."/>
            <person name="Tye M.L."/>
            <person name="Kohlmeier M.G."/>
        </authorList>
    </citation>
    <scope>NUCLEOTIDE SEQUENCE</scope>
    <source>
        <strain evidence="2">WSM2240</strain>
    </source>
</reference>
<evidence type="ECO:0000259" key="1">
    <source>
        <dbReference type="Pfam" id="PF13468"/>
    </source>
</evidence>
<name>A0AAU8CW81_9HYPH</name>
<dbReference type="EMBL" id="CP159253">
    <property type="protein sequence ID" value="XCG51103.1"/>
    <property type="molecule type" value="Genomic_DNA"/>
</dbReference>
<dbReference type="AlphaFoldDB" id="A0AAU8CW81"/>
<dbReference type="InterPro" id="IPR025870">
    <property type="entry name" value="Glyoxalase-like_dom"/>
</dbReference>
<dbReference type="Pfam" id="PF13468">
    <property type="entry name" value="Glyoxalase_3"/>
    <property type="match status" value="1"/>
</dbReference>
<protein>
    <submittedName>
        <fullName evidence="2">VOC family protein</fullName>
    </submittedName>
</protein>
<accession>A0AAU8CW81</accession>
<dbReference type="PANTHER" id="PTHR40265">
    <property type="entry name" value="BLL2707 PROTEIN"/>
    <property type="match status" value="1"/>
</dbReference>
<dbReference type="PANTHER" id="PTHR40265:SF1">
    <property type="entry name" value="GLYOXALASE-LIKE DOMAIN-CONTAINING PROTEIN"/>
    <property type="match status" value="1"/>
</dbReference>
<sequence length="292" mass="30570">MIHTNPIRSIDHLVLPAASLDVARARLDALGFTVAPTGVHPFGTENACVYFADGTFLEPLAVGDAESADAAVSAGNVFIARDRLFRLSHGDEGFSALVFGSADAASDHADFRARGVSAGDMLSFSRDFVGPDGKSDTASFRLAFATAGHTGDAFFFTCERINVPEVDRSALQAHANGATRLVAVTATGSRPDEWRELIAPIAGVEVSAAEDAIRAANATVEVLDAPAFAERFDMAAPDGPFRLAAVTLGVRSLAAAEANLREAAILHHRIGDRLIIPPAPGQGAVFAFEENS</sequence>
<organism evidence="2">
    <name type="scientific">Mesorhizobium sp. WSM2240</name>
    <dbReference type="NCBI Taxonomy" id="3228851"/>
    <lineage>
        <taxon>Bacteria</taxon>
        <taxon>Pseudomonadati</taxon>
        <taxon>Pseudomonadota</taxon>
        <taxon>Alphaproteobacteria</taxon>
        <taxon>Hyphomicrobiales</taxon>
        <taxon>Phyllobacteriaceae</taxon>
        <taxon>Mesorhizobium</taxon>
    </lineage>
</organism>
<dbReference type="InterPro" id="IPR029068">
    <property type="entry name" value="Glyas_Bleomycin-R_OHBP_Dase"/>
</dbReference>